<comment type="similarity">
    <text evidence="5">Belongs to the RAD23 family.</text>
</comment>
<dbReference type="OrthoDB" id="419317at2759"/>
<accession>A0A067N0W6</accession>
<evidence type="ECO:0000313" key="10">
    <source>
        <dbReference type="Proteomes" id="UP000027195"/>
    </source>
</evidence>
<dbReference type="Gene3D" id="3.10.20.90">
    <property type="entry name" value="Phosphatidylinositol 3-kinase Catalytic Subunit, Chain A, domain 1"/>
    <property type="match status" value="1"/>
</dbReference>
<dbReference type="Proteomes" id="UP000027195">
    <property type="component" value="Unassembled WGS sequence"/>
</dbReference>
<dbReference type="CDD" id="cd14281">
    <property type="entry name" value="UBA2_Rad23_like"/>
    <property type="match status" value="1"/>
</dbReference>
<feature type="compositionally biased region" description="Low complexity" evidence="6">
    <location>
        <begin position="196"/>
        <end position="205"/>
    </location>
</feature>
<dbReference type="PRINTS" id="PR01839">
    <property type="entry name" value="RAD23PROTEIN"/>
</dbReference>
<keyword evidence="2 5" id="KW-0227">DNA damage</keyword>
<dbReference type="PANTHER" id="PTHR10621:SF0">
    <property type="entry name" value="UV EXCISION REPAIR PROTEIN RAD23"/>
    <property type="match status" value="1"/>
</dbReference>
<gene>
    <name evidence="9" type="ORF">BOTBODRAFT_150357</name>
</gene>
<dbReference type="NCBIfam" id="TIGR00601">
    <property type="entry name" value="rad23"/>
    <property type="match status" value="1"/>
</dbReference>
<dbReference type="PANTHER" id="PTHR10621">
    <property type="entry name" value="UV EXCISION REPAIR PROTEIN RAD23"/>
    <property type="match status" value="1"/>
</dbReference>
<name>A0A067N0W6_BOTB1</name>
<dbReference type="Pfam" id="PF00627">
    <property type="entry name" value="UBA"/>
    <property type="match status" value="2"/>
</dbReference>
<dbReference type="GO" id="GO:0003684">
    <property type="term" value="F:damaged DNA binding"/>
    <property type="evidence" value="ECO:0007669"/>
    <property type="project" value="UniProtKB-UniRule"/>
</dbReference>
<evidence type="ECO:0000256" key="1">
    <source>
        <dbReference type="ARBA" id="ARBA00022737"/>
    </source>
</evidence>
<comment type="subcellular location">
    <subcellularLocation>
        <location evidence="5">Nucleus</location>
    </subcellularLocation>
    <subcellularLocation>
        <location evidence="5">Cytoplasm</location>
    </subcellularLocation>
</comment>
<dbReference type="HOGENOM" id="CLU_040364_0_0_1"/>
<feature type="region of interest" description="Disordered" evidence="6">
    <location>
        <begin position="188"/>
        <end position="237"/>
    </location>
</feature>
<keyword evidence="10" id="KW-1185">Reference proteome</keyword>
<dbReference type="GO" id="GO:0031593">
    <property type="term" value="F:polyubiquitin modification-dependent protein binding"/>
    <property type="evidence" value="ECO:0007669"/>
    <property type="project" value="UniProtKB-UniRule"/>
</dbReference>
<dbReference type="InParanoid" id="A0A067N0W6"/>
<evidence type="ECO:0000256" key="5">
    <source>
        <dbReference type="RuleBase" id="RU367049"/>
    </source>
</evidence>
<feature type="domain" description="UBA" evidence="7">
    <location>
        <begin position="357"/>
        <end position="398"/>
    </location>
</feature>
<feature type="region of interest" description="Disordered" evidence="6">
    <location>
        <begin position="76"/>
        <end position="119"/>
    </location>
</feature>
<dbReference type="InterPro" id="IPR015360">
    <property type="entry name" value="XPC-bd"/>
</dbReference>
<feature type="domain" description="Ubiquitin-like" evidence="8">
    <location>
        <begin position="1"/>
        <end position="71"/>
    </location>
</feature>
<dbReference type="GO" id="GO:0043161">
    <property type="term" value="P:proteasome-mediated ubiquitin-dependent protein catabolic process"/>
    <property type="evidence" value="ECO:0007669"/>
    <property type="project" value="UniProtKB-UniRule"/>
</dbReference>
<dbReference type="GO" id="GO:0005829">
    <property type="term" value="C:cytosol"/>
    <property type="evidence" value="ECO:0007669"/>
    <property type="project" value="TreeGrafter"/>
</dbReference>
<dbReference type="GO" id="GO:0043130">
    <property type="term" value="F:ubiquitin binding"/>
    <property type="evidence" value="ECO:0007669"/>
    <property type="project" value="UniProtKB-UniRule"/>
</dbReference>
<sequence>MKIPFKTVDRKDFQVDADPSDTIASLKEKINAAHGHPVANQKIIFSGQVLQDAKTVEDTGFKEGTGFFVLMVSKPKPTPASTSAPQRAPAPVQAPAQSTATPAPAAAPAPAPAPAVTPAPATPAADLGISFGAGLVTGEALQTSIQNMMEMGFEREQVMRALRASFNNPDRAVEYLMTGIPAHLLGEANPAPAPGTPAAAAAPGTPAAPNPASAPTPVAAPAQPAAPTPQAPSSGPQNLFQAAAQAAQGGGAGGFGGAGGAGAGAGGQLPQLDPADIERLRSAPVFQQVRELVHQNPALLQPLIQQLAASNPQLSQVLTSNPELLYQLLGGEGGGDEEWEGGEGEAAPPGTHVLHVTPEENAAIERLEALGFPRQQVIEAYFACDKNEDLAANYLFDGFDG</sequence>
<keyword evidence="5" id="KW-0963">Cytoplasm</keyword>
<dbReference type="FunFam" id="1.10.8.10:FF:000002">
    <property type="entry name" value="UV excision repair protein RAD23 homolog"/>
    <property type="match status" value="1"/>
</dbReference>
<reference evidence="10" key="1">
    <citation type="journal article" date="2014" name="Proc. Natl. Acad. Sci. U.S.A.">
        <title>Extensive sampling of basidiomycete genomes demonstrates inadequacy of the white-rot/brown-rot paradigm for wood decay fungi.</title>
        <authorList>
            <person name="Riley R."/>
            <person name="Salamov A.A."/>
            <person name="Brown D.W."/>
            <person name="Nagy L.G."/>
            <person name="Floudas D."/>
            <person name="Held B.W."/>
            <person name="Levasseur A."/>
            <person name="Lombard V."/>
            <person name="Morin E."/>
            <person name="Otillar R."/>
            <person name="Lindquist E.A."/>
            <person name="Sun H."/>
            <person name="LaButti K.M."/>
            <person name="Schmutz J."/>
            <person name="Jabbour D."/>
            <person name="Luo H."/>
            <person name="Baker S.E."/>
            <person name="Pisabarro A.G."/>
            <person name="Walton J.D."/>
            <person name="Blanchette R.A."/>
            <person name="Henrissat B."/>
            <person name="Martin F."/>
            <person name="Cullen D."/>
            <person name="Hibbett D.S."/>
            <person name="Grigoriev I.V."/>
        </authorList>
    </citation>
    <scope>NUCLEOTIDE SEQUENCE [LARGE SCALE GENOMIC DNA]</scope>
    <source>
        <strain evidence="10">FD-172 SS1</strain>
    </source>
</reference>
<evidence type="ECO:0000313" key="9">
    <source>
        <dbReference type="EMBL" id="KDQ21499.1"/>
    </source>
</evidence>
<dbReference type="InterPro" id="IPR015940">
    <property type="entry name" value="UBA"/>
</dbReference>
<feature type="compositionally biased region" description="Low complexity" evidence="6">
    <location>
        <begin position="84"/>
        <end position="104"/>
    </location>
</feature>
<dbReference type="Gene3D" id="1.10.10.540">
    <property type="entry name" value="XPC-binding domain"/>
    <property type="match status" value="1"/>
</dbReference>
<dbReference type="PROSITE" id="PS50053">
    <property type="entry name" value="UBIQUITIN_2"/>
    <property type="match status" value="1"/>
</dbReference>
<evidence type="ECO:0000259" key="7">
    <source>
        <dbReference type="PROSITE" id="PS50030"/>
    </source>
</evidence>
<comment type="function">
    <text evidence="5">Multiubiquitin chain receptor involved in modulation of proteasomal degradation. Involved in nucleotide excision repair.</text>
</comment>
<dbReference type="GO" id="GO:0005654">
    <property type="term" value="C:nucleoplasm"/>
    <property type="evidence" value="ECO:0007669"/>
    <property type="project" value="TreeGrafter"/>
</dbReference>
<dbReference type="CDD" id="cd01805">
    <property type="entry name" value="Ubl_Rad23"/>
    <property type="match status" value="1"/>
</dbReference>
<dbReference type="SUPFAM" id="SSF46934">
    <property type="entry name" value="UBA-like"/>
    <property type="match status" value="2"/>
</dbReference>
<dbReference type="InterPro" id="IPR006636">
    <property type="entry name" value="STI1_HS-bd"/>
</dbReference>
<dbReference type="InterPro" id="IPR036353">
    <property type="entry name" value="XPC-bd_sf"/>
</dbReference>
<keyword evidence="4 5" id="KW-0539">Nucleus</keyword>
<keyword evidence="1" id="KW-0677">Repeat</keyword>
<evidence type="ECO:0000256" key="3">
    <source>
        <dbReference type="ARBA" id="ARBA00023204"/>
    </source>
</evidence>
<organism evidence="9 10">
    <name type="scientific">Botryobasidium botryosum (strain FD-172 SS1)</name>
    <dbReference type="NCBI Taxonomy" id="930990"/>
    <lineage>
        <taxon>Eukaryota</taxon>
        <taxon>Fungi</taxon>
        <taxon>Dikarya</taxon>
        <taxon>Basidiomycota</taxon>
        <taxon>Agaricomycotina</taxon>
        <taxon>Agaricomycetes</taxon>
        <taxon>Cantharellales</taxon>
        <taxon>Botryobasidiaceae</taxon>
        <taxon>Botryobasidium</taxon>
    </lineage>
</organism>
<dbReference type="InterPro" id="IPR029071">
    <property type="entry name" value="Ubiquitin-like_domsf"/>
</dbReference>
<dbReference type="InterPro" id="IPR004806">
    <property type="entry name" value="Rad23"/>
</dbReference>
<dbReference type="SMART" id="SM00213">
    <property type="entry name" value="UBQ"/>
    <property type="match status" value="1"/>
</dbReference>
<dbReference type="FunCoup" id="A0A067N0W6">
    <property type="interactions" value="611"/>
</dbReference>
<dbReference type="Pfam" id="PF00240">
    <property type="entry name" value="ubiquitin"/>
    <property type="match status" value="1"/>
</dbReference>
<dbReference type="EMBL" id="KL198016">
    <property type="protein sequence ID" value="KDQ21499.1"/>
    <property type="molecule type" value="Genomic_DNA"/>
</dbReference>
<proteinExistence type="inferred from homology"/>
<dbReference type="SUPFAM" id="SSF54236">
    <property type="entry name" value="Ubiquitin-like"/>
    <property type="match status" value="1"/>
</dbReference>
<dbReference type="SUPFAM" id="SSF101238">
    <property type="entry name" value="XPC-binding domain"/>
    <property type="match status" value="1"/>
</dbReference>
<dbReference type="STRING" id="930990.A0A067N0W6"/>
<dbReference type="InterPro" id="IPR000626">
    <property type="entry name" value="Ubiquitin-like_dom"/>
</dbReference>
<dbReference type="PROSITE" id="PS50030">
    <property type="entry name" value="UBA"/>
    <property type="match status" value="2"/>
</dbReference>
<dbReference type="GO" id="GO:0006289">
    <property type="term" value="P:nucleotide-excision repair"/>
    <property type="evidence" value="ECO:0007669"/>
    <property type="project" value="UniProtKB-UniRule"/>
</dbReference>
<dbReference type="GO" id="GO:0070628">
    <property type="term" value="F:proteasome binding"/>
    <property type="evidence" value="ECO:0007669"/>
    <property type="project" value="TreeGrafter"/>
</dbReference>
<feature type="domain" description="UBA" evidence="7">
    <location>
        <begin position="139"/>
        <end position="179"/>
    </location>
</feature>
<dbReference type="FunFam" id="1.10.8.10:FF:000003">
    <property type="entry name" value="UV excision repair protein RAD23 homolog"/>
    <property type="match status" value="1"/>
</dbReference>
<dbReference type="SMART" id="SM00727">
    <property type="entry name" value="STI1"/>
    <property type="match status" value="1"/>
</dbReference>
<evidence type="ECO:0000256" key="2">
    <source>
        <dbReference type="ARBA" id="ARBA00022763"/>
    </source>
</evidence>
<evidence type="ECO:0000256" key="4">
    <source>
        <dbReference type="ARBA" id="ARBA00023242"/>
    </source>
</evidence>
<evidence type="ECO:0000259" key="8">
    <source>
        <dbReference type="PROSITE" id="PS50053"/>
    </source>
</evidence>
<dbReference type="AlphaFoldDB" id="A0A067N0W6"/>
<dbReference type="Gene3D" id="1.10.8.10">
    <property type="entry name" value="DNA helicase RuvA subunit, C-terminal domain"/>
    <property type="match status" value="2"/>
</dbReference>
<keyword evidence="3 5" id="KW-0234">DNA repair</keyword>
<dbReference type="SMART" id="SM00165">
    <property type="entry name" value="UBA"/>
    <property type="match status" value="2"/>
</dbReference>
<feature type="compositionally biased region" description="Pro residues" evidence="6">
    <location>
        <begin position="105"/>
        <end position="119"/>
    </location>
</feature>
<protein>
    <recommendedName>
        <fullName evidence="5">UV excision repair protein RAD23</fullName>
    </recommendedName>
</protein>
<dbReference type="Pfam" id="PF09280">
    <property type="entry name" value="XPC-binding"/>
    <property type="match status" value="1"/>
</dbReference>
<evidence type="ECO:0000256" key="6">
    <source>
        <dbReference type="SAM" id="MobiDB-lite"/>
    </source>
</evidence>
<dbReference type="InterPro" id="IPR009060">
    <property type="entry name" value="UBA-like_sf"/>
</dbReference>